<evidence type="ECO:0000313" key="2">
    <source>
        <dbReference type="Proteomes" id="UP000464507"/>
    </source>
</evidence>
<dbReference type="RefSeq" id="WP_161885998.1">
    <property type="nucleotide sequence ID" value="NZ_CP017146.1"/>
</dbReference>
<keyword evidence="2" id="KW-1185">Reference proteome</keyword>
<dbReference type="OrthoDB" id="5079849at2"/>
<dbReference type="AlphaFoldDB" id="A0A7L5AGG6"/>
<reference evidence="1 2" key="1">
    <citation type="submission" date="2016-09" db="EMBL/GenBank/DDBJ databases">
        <title>Complete genome sequence of microbes from the polar regions.</title>
        <authorList>
            <person name="Liao L."/>
            <person name="Chen B."/>
        </authorList>
    </citation>
    <scope>NUCLEOTIDE SEQUENCE [LARGE SCALE GENOMIC DNA]</scope>
    <source>
        <strain evidence="1 2">ZS314</strain>
    </source>
</reference>
<accession>A0A7L5AGG6</accession>
<dbReference type="KEGG" id="mant:BHD05_08185"/>
<proteinExistence type="predicted"/>
<evidence type="ECO:0000313" key="1">
    <source>
        <dbReference type="EMBL" id="QHO69623.1"/>
    </source>
</evidence>
<dbReference type="EMBL" id="CP017146">
    <property type="protein sequence ID" value="QHO69623.1"/>
    <property type="molecule type" value="Genomic_DNA"/>
</dbReference>
<organism evidence="1 2">
    <name type="scientific">Marisediminicola antarctica</name>
    <dbReference type="NCBI Taxonomy" id="674079"/>
    <lineage>
        <taxon>Bacteria</taxon>
        <taxon>Bacillati</taxon>
        <taxon>Actinomycetota</taxon>
        <taxon>Actinomycetes</taxon>
        <taxon>Micrococcales</taxon>
        <taxon>Microbacteriaceae</taxon>
        <taxon>Marisediminicola</taxon>
    </lineage>
</organism>
<dbReference type="Proteomes" id="UP000464507">
    <property type="component" value="Chromosome"/>
</dbReference>
<sequence>MDVDVRGLLGRREILSAYIKVFERPEELLQVCAQVAGDSDAARTAVAVASDLSEIRARALLDLVDPSRFLR</sequence>
<name>A0A7L5AGG6_9MICO</name>
<gene>
    <name evidence="1" type="ORF">BHD05_08185</name>
</gene>
<protein>
    <submittedName>
        <fullName evidence="1">Uncharacterized protein</fullName>
    </submittedName>
</protein>